<dbReference type="Proteomes" id="UP000011599">
    <property type="component" value="Unassembled WGS sequence"/>
</dbReference>
<evidence type="ECO:0000313" key="1">
    <source>
        <dbReference type="EMBL" id="ELY39897.1"/>
    </source>
</evidence>
<accession>L9VSD2</accession>
<dbReference type="eggNOG" id="arCOG03902">
    <property type="taxonomic scope" value="Archaea"/>
</dbReference>
<comment type="caution">
    <text evidence="1">The sequence shown here is derived from an EMBL/GenBank/DDBJ whole genome shotgun (WGS) entry which is preliminary data.</text>
</comment>
<dbReference type="OrthoDB" id="330751at2157"/>
<keyword evidence="2" id="KW-1185">Reference proteome</keyword>
<organism evidence="1 2">
    <name type="scientific">Natronorubrum tibetense GA33</name>
    <dbReference type="NCBI Taxonomy" id="1114856"/>
    <lineage>
        <taxon>Archaea</taxon>
        <taxon>Methanobacteriati</taxon>
        <taxon>Methanobacteriota</taxon>
        <taxon>Stenosarchaea group</taxon>
        <taxon>Halobacteria</taxon>
        <taxon>Halobacteriales</taxon>
        <taxon>Natrialbaceae</taxon>
        <taxon>Natronorubrum</taxon>
    </lineage>
</organism>
<protein>
    <submittedName>
        <fullName evidence="1">Uncharacterized protein</fullName>
    </submittedName>
</protein>
<reference evidence="1 2" key="1">
    <citation type="journal article" date="2014" name="PLoS Genet.">
        <title>Phylogenetically driven sequencing of extremely halophilic archaea reveals strategies for static and dynamic osmo-response.</title>
        <authorList>
            <person name="Becker E.A."/>
            <person name="Seitzer P.M."/>
            <person name="Tritt A."/>
            <person name="Larsen D."/>
            <person name="Krusor M."/>
            <person name="Yao A.I."/>
            <person name="Wu D."/>
            <person name="Madern D."/>
            <person name="Eisen J.A."/>
            <person name="Darling A.E."/>
            <person name="Facciotti M.T."/>
        </authorList>
    </citation>
    <scope>NUCLEOTIDE SEQUENCE [LARGE SCALE GENOMIC DNA]</scope>
    <source>
        <strain evidence="1 2">GA33</strain>
    </source>
</reference>
<dbReference type="PATRIC" id="fig|1114856.3.peg.3004"/>
<dbReference type="AlphaFoldDB" id="L9VSD2"/>
<name>L9VSD2_9EURY</name>
<gene>
    <name evidence="1" type="ORF">C496_14506</name>
</gene>
<proteinExistence type="predicted"/>
<evidence type="ECO:0000313" key="2">
    <source>
        <dbReference type="Proteomes" id="UP000011599"/>
    </source>
</evidence>
<dbReference type="EMBL" id="AOHW01000036">
    <property type="protein sequence ID" value="ELY39897.1"/>
    <property type="molecule type" value="Genomic_DNA"/>
</dbReference>
<sequence>MGLGGRDTDVAVEHPVENQQELRYRAHLTAQLAARNDKKIRNTEPAAAFDDAVLAVADRALDAVGIDITAIPIEQPYLYALFLHDAWGFNSILKLTRHLDDHPVIASRIELSEMPSDSSFYRRVSTLADEGLAGPIKNASERAVHAVWRNCRHVPEEVMEHWDLSPITSINKYPVSAETRREAIRNWVKVLLSDAAETLTFDRAENASYTMEEYIGVLAHSALQNTGLTALPTTAAWLYDADRLPTGESLLKHIKSDSLRLDEIETQFAAANASVLQRGETLGLFDNPLDLAFDTVDITWWGYPLEATIGKRRSATDATPDWVYGVLIAVTKDARVCFGVNLVKSKDLHDSVLDDLLATATTYAHIRHVFGDKEFYDGSVIETLRKHIGDGWVIKAQRRNRVQEFIREIPTDNRGFRSGLNVTSATPAPNAFALPKRLHGQQTLVHFRDSNTETAADDRADTHTVYLTDMTDEDVSVEMIKSRYDDRWSIETAMRQYQHDFHPVCGSKNVKIRVYCANIAMLFFNWHALINRVLSPQYNLPLTVTHQELLTAIRDVAFREADGREN</sequence>